<proteinExistence type="predicted"/>
<dbReference type="InterPro" id="IPR036162">
    <property type="entry name" value="Resolvase-like_N_sf"/>
</dbReference>
<gene>
    <name evidence="6" type="ORF">ABH943_000706</name>
</gene>
<protein>
    <submittedName>
        <fullName evidence="6">DNA invertase Pin-like site-specific DNA recombinase</fullName>
    </submittedName>
</protein>
<organism evidence="6 7">
    <name type="scientific">Caballeronia udeis</name>
    <dbReference type="NCBI Taxonomy" id="1232866"/>
    <lineage>
        <taxon>Bacteria</taxon>
        <taxon>Pseudomonadati</taxon>
        <taxon>Pseudomonadota</taxon>
        <taxon>Betaproteobacteria</taxon>
        <taxon>Burkholderiales</taxon>
        <taxon>Burkholderiaceae</taxon>
        <taxon>Caballeronia</taxon>
    </lineage>
</organism>
<dbReference type="SUPFAM" id="SSF53041">
    <property type="entry name" value="Resolvase-like"/>
    <property type="match status" value="1"/>
</dbReference>
<accession>A0ABW8MAN1</accession>
<dbReference type="Gene3D" id="3.40.50.1390">
    <property type="entry name" value="Resolvase, N-terminal catalytic domain"/>
    <property type="match status" value="1"/>
</dbReference>
<evidence type="ECO:0000256" key="4">
    <source>
        <dbReference type="PROSITE-ProRule" id="PRU10137"/>
    </source>
</evidence>
<evidence type="ECO:0000313" key="6">
    <source>
        <dbReference type="EMBL" id="MFK4440700.1"/>
    </source>
</evidence>
<feature type="active site" description="O-(5'-phospho-DNA)-serine intermediate" evidence="4">
    <location>
        <position position="10"/>
    </location>
</feature>
<keyword evidence="7" id="KW-1185">Reference proteome</keyword>
<evidence type="ECO:0000313" key="7">
    <source>
        <dbReference type="Proteomes" id="UP001620514"/>
    </source>
</evidence>
<evidence type="ECO:0000256" key="2">
    <source>
        <dbReference type="ARBA" id="ARBA00023125"/>
    </source>
</evidence>
<feature type="domain" description="Resolvase/invertase-type recombinase catalytic" evidence="5">
    <location>
        <begin position="2"/>
        <end position="160"/>
    </location>
</feature>
<dbReference type="Pfam" id="PF00239">
    <property type="entry name" value="Resolvase"/>
    <property type="match status" value="1"/>
</dbReference>
<keyword evidence="3" id="KW-0233">DNA recombination</keyword>
<dbReference type="PANTHER" id="PTHR30461">
    <property type="entry name" value="DNA-INVERTASE FROM LAMBDOID PROPHAGE"/>
    <property type="match status" value="1"/>
</dbReference>
<dbReference type="InterPro" id="IPR050639">
    <property type="entry name" value="SSR_resolvase"/>
</dbReference>
<name>A0ABW8MAN1_9BURK</name>
<dbReference type="SMART" id="SM00857">
    <property type="entry name" value="Resolvase"/>
    <property type="match status" value="1"/>
</dbReference>
<dbReference type="PROSITE" id="PS00397">
    <property type="entry name" value="RECOMBINASES_1"/>
    <property type="match status" value="1"/>
</dbReference>
<evidence type="ECO:0000259" key="5">
    <source>
        <dbReference type="PROSITE" id="PS51736"/>
    </source>
</evidence>
<evidence type="ECO:0000256" key="3">
    <source>
        <dbReference type="ARBA" id="ARBA00023172"/>
    </source>
</evidence>
<dbReference type="InterPro" id="IPR006119">
    <property type="entry name" value="Resolv_N"/>
</dbReference>
<dbReference type="Proteomes" id="UP001620514">
    <property type="component" value="Unassembled WGS sequence"/>
</dbReference>
<dbReference type="EMBL" id="JBIYDN010000002">
    <property type="protein sequence ID" value="MFK4440700.1"/>
    <property type="molecule type" value="Genomic_DNA"/>
</dbReference>
<dbReference type="InterPro" id="IPR006118">
    <property type="entry name" value="Recombinase_CS"/>
</dbReference>
<sequence length="224" mass="24917">MAIRAYLRASTADQDADRARDSLTAFAVEHGARITTFYVENASGTKLDRPALDELLTEAHAGDVLLVEGIDRLTRLTQEDWEALKERVRLKKVLIVAKYVPMTWKLLKATQAQRNDWAHDATETALRDLMVELAAAKAREDYEVRRERAAQGVERRRTKDAAGLTDKKGYAGRKADADVHRKIIDLRKAGFSYSKIADTLSTTRPTIARALRAAGLLGQEGAAE</sequence>
<keyword evidence="2" id="KW-0238">DNA-binding</keyword>
<comment type="caution">
    <text evidence="6">The sequence shown here is derived from an EMBL/GenBank/DDBJ whole genome shotgun (WGS) entry which is preliminary data.</text>
</comment>
<dbReference type="PROSITE" id="PS51736">
    <property type="entry name" value="RECOMBINASES_3"/>
    <property type="match status" value="1"/>
</dbReference>
<keyword evidence="1" id="KW-0229">DNA integration</keyword>
<dbReference type="PANTHER" id="PTHR30461:SF25">
    <property type="entry name" value="RESOLVASE-RELATED"/>
    <property type="match status" value="1"/>
</dbReference>
<dbReference type="RefSeq" id="WP_404604396.1">
    <property type="nucleotide sequence ID" value="NZ_JBIYDN010000002.1"/>
</dbReference>
<reference evidence="6 7" key="1">
    <citation type="submission" date="2024-11" db="EMBL/GenBank/DDBJ databases">
        <title>Using genomics to understand microbial adaptation to soil warming.</title>
        <authorList>
            <person name="Deangelis K.M. PhD."/>
        </authorList>
    </citation>
    <scope>NUCLEOTIDE SEQUENCE [LARGE SCALE GENOMIC DNA]</scope>
    <source>
        <strain evidence="6 7">GAS97</strain>
    </source>
</reference>
<evidence type="ECO:0000256" key="1">
    <source>
        <dbReference type="ARBA" id="ARBA00022908"/>
    </source>
</evidence>